<accession>A0A7M7PV33</accession>
<feature type="compositionally biased region" description="Low complexity" evidence="7">
    <location>
        <begin position="761"/>
        <end position="770"/>
    </location>
</feature>
<evidence type="ECO:0000259" key="10">
    <source>
        <dbReference type="PROSITE" id="PS51203"/>
    </source>
</evidence>
<dbReference type="RefSeq" id="XP_030856225.1">
    <property type="nucleotide sequence ID" value="XM_031000365.1"/>
</dbReference>
<feature type="region of interest" description="Disordered" evidence="7">
    <location>
        <begin position="249"/>
        <end position="296"/>
    </location>
</feature>
<dbReference type="EC" id="3.4.19.12" evidence="2"/>
<evidence type="ECO:0000256" key="3">
    <source>
        <dbReference type="ARBA" id="ARBA00022723"/>
    </source>
</evidence>
<feature type="compositionally biased region" description="Basic and acidic residues" evidence="7">
    <location>
        <begin position="1171"/>
        <end position="1182"/>
    </location>
</feature>
<feature type="region of interest" description="Disordered" evidence="7">
    <location>
        <begin position="112"/>
        <end position="134"/>
    </location>
</feature>
<keyword evidence="3" id="KW-0479">Metal-binding</keyword>
<protein>
    <recommendedName>
        <fullName evidence="2">ubiquitinyl hydrolase 1</fullName>
        <ecNumber evidence="2">3.4.19.12</ecNumber>
    </recommendedName>
</protein>
<feature type="region of interest" description="Disordered" evidence="7">
    <location>
        <begin position="1106"/>
        <end position="1217"/>
    </location>
</feature>
<feature type="domain" description="CS" evidence="10">
    <location>
        <begin position="146"/>
        <end position="249"/>
    </location>
</feature>
<organism evidence="11 12">
    <name type="scientific">Strongylocentrotus purpuratus</name>
    <name type="common">Purple sea urchin</name>
    <dbReference type="NCBI Taxonomy" id="7668"/>
    <lineage>
        <taxon>Eukaryota</taxon>
        <taxon>Metazoa</taxon>
        <taxon>Echinodermata</taxon>
        <taxon>Eleutherozoa</taxon>
        <taxon>Echinozoa</taxon>
        <taxon>Echinoidea</taxon>
        <taxon>Euechinoidea</taxon>
        <taxon>Echinacea</taxon>
        <taxon>Camarodonta</taxon>
        <taxon>Echinidea</taxon>
        <taxon>Strongylocentrotidae</taxon>
        <taxon>Strongylocentrotus</taxon>
    </lineage>
</organism>
<dbReference type="KEGG" id="spu:100891078"/>
<dbReference type="GeneID" id="100891078"/>
<proteinExistence type="predicted"/>
<dbReference type="Gene3D" id="6.10.140.2220">
    <property type="match status" value="1"/>
</dbReference>
<dbReference type="SUPFAM" id="SSF54001">
    <property type="entry name" value="Cysteine proteinases"/>
    <property type="match status" value="1"/>
</dbReference>
<dbReference type="GO" id="GO:0036503">
    <property type="term" value="P:ERAD pathway"/>
    <property type="evidence" value="ECO:0000318"/>
    <property type="project" value="GO_Central"/>
</dbReference>
<dbReference type="CDD" id="cd06463">
    <property type="entry name" value="p23_like"/>
    <property type="match status" value="2"/>
</dbReference>
<dbReference type="Pfam" id="PF01753">
    <property type="entry name" value="zf-MYND"/>
    <property type="match status" value="1"/>
</dbReference>
<dbReference type="CTD" id="10869"/>
<dbReference type="GO" id="GO:0008270">
    <property type="term" value="F:zinc ion binding"/>
    <property type="evidence" value="ECO:0007669"/>
    <property type="project" value="UniProtKB-KW"/>
</dbReference>
<dbReference type="PANTHER" id="PTHR21646:SF74">
    <property type="entry name" value="UBIQUITIN CARBOXYL-TERMINAL HYDROLASE 19"/>
    <property type="match status" value="1"/>
</dbReference>
<evidence type="ECO:0000256" key="7">
    <source>
        <dbReference type="SAM" id="MobiDB-lite"/>
    </source>
</evidence>
<dbReference type="InterPro" id="IPR050185">
    <property type="entry name" value="Ub_carboxyl-term_hydrolase"/>
</dbReference>
<dbReference type="InterPro" id="IPR002893">
    <property type="entry name" value="Znf_MYND"/>
</dbReference>
<dbReference type="GO" id="GO:0004843">
    <property type="term" value="F:cysteine-type deubiquitinase activity"/>
    <property type="evidence" value="ECO:0007669"/>
    <property type="project" value="UniProtKB-EC"/>
</dbReference>
<feature type="compositionally biased region" description="Basic and acidic residues" evidence="7">
    <location>
        <begin position="1123"/>
        <end position="1135"/>
    </location>
</feature>
<evidence type="ECO:0000313" key="12">
    <source>
        <dbReference type="Proteomes" id="UP000007110"/>
    </source>
</evidence>
<evidence type="ECO:0000256" key="5">
    <source>
        <dbReference type="ARBA" id="ARBA00022833"/>
    </source>
</evidence>
<feature type="region of interest" description="Disordered" evidence="7">
    <location>
        <begin position="730"/>
        <end position="863"/>
    </location>
</feature>
<feature type="region of interest" description="Disordered" evidence="7">
    <location>
        <begin position="319"/>
        <end position="338"/>
    </location>
</feature>
<name>A0A7M7PV33_STRPU</name>
<comment type="catalytic activity">
    <reaction evidence="1">
        <text>Thiol-dependent hydrolysis of ester, thioester, amide, peptide and isopeptide bonds formed by the C-terminal Gly of ubiquitin (a 76-residue protein attached to proteins as an intracellular targeting signal).</text>
        <dbReference type="EC" id="3.4.19.12"/>
    </reaction>
</comment>
<dbReference type="PROSITE" id="PS50865">
    <property type="entry name" value="ZF_MYND_2"/>
    <property type="match status" value="1"/>
</dbReference>
<evidence type="ECO:0000259" key="9">
    <source>
        <dbReference type="PROSITE" id="PS50865"/>
    </source>
</evidence>
<dbReference type="Proteomes" id="UP000007110">
    <property type="component" value="Unassembled WGS sequence"/>
</dbReference>
<dbReference type="InterPro" id="IPR028889">
    <property type="entry name" value="USP"/>
</dbReference>
<dbReference type="Gene3D" id="3.90.70.10">
    <property type="entry name" value="Cysteine proteinases"/>
    <property type="match status" value="2"/>
</dbReference>
<evidence type="ECO:0000256" key="6">
    <source>
        <dbReference type="PROSITE-ProRule" id="PRU00134"/>
    </source>
</evidence>
<dbReference type="PROSITE" id="PS00973">
    <property type="entry name" value="USP_2"/>
    <property type="match status" value="1"/>
</dbReference>
<feature type="domain" description="CS" evidence="10">
    <location>
        <begin position="8"/>
        <end position="99"/>
    </location>
</feature>
<feature type="compositionally biased region" description="Acidic residues" evidence="7">
    <location>
        <begin position="1113"/>
        <end position="1122"/>
    </location>
</feature>
<evidence type="ECO:0000256" key="2">
    <source>
        <dbReference type="ARBA" id="ARBA00012759"/>
    </source>
</evidence>
<dbReference type="Pfam" id="PF00443">
    <property type="entry name" value="UCH"/>
    <property type="match status" value="1"/>
</dbReference>
<dbReference type="InterPro" id="IPR001394">
    <property type="entry name" value="Peptidase_C19_UCH"/>
</dbReference>
<sequence>MGVKDVGEGKIKYEWRQTDEDIYIDFDVNGKIKKEDVELRLDDSGKTCVCNVCFKDGSKWVCSLQHLVLKSSAGVKVKDGALIVHLQKKEKFKQWKQLGDCAFTKAKQEKGISNAANEKGNPKEGTSVVRDGEGDGQKDEIEEYVVNHVKHSFFPRQDLKVIYFHVYVKKIRRDSVNVTFTENEICIKFKTSDNQFLQMNSGSTSDTLFCWRIRPWRPIDPEGCHHKVTKSNLEINITAQKAEKWKALECSTKESGDGSRGRAASQGDWVPLSSSQTATPQRAKESAEITKDAGSEKENLRGAVGGAKSVEIKENVTRTKKPTCTVPPLSLGKQTPSLPAEPTPSLHYGYCGLDNLGNTCFMNSVLQVLANTRELKDFMLGADFKNEINRDNPLGSGGHLVLSFAVLMRRLWGGQHKSIAPSKLKSIISAKASQFMGFAQHDAQEFMAFLLDGLHEDINRIRKKPYTQTIDSDGRHDEVVADEAWKTHRRRNDSFIVDLFQGQYKSKLVCPGCNKVSITFDPFMHLSMPLPKKKRHFPVYFFSRDCNQRPVKYVLSLGSDATVHDLTVQVGQMAGVNAANLRVFEVHRSCIHKVFSRRSTLSGMSFNDIIFVHEVLSPAMAGESVVELSVIQRMLMPPALLHCSHCKKSCEKGRSLKRCTKCYRVAYCDQACQKSNWNTHRPTCRRFPEPVGCPFIISLPKSHATYARLCQLMECYARYSTNVFVPPLKPPGTVSSPGNSSHESEHPSTSTDSQPQSDGVAPSTTTTSPADASRIPTTETTMDDEEMGDGQDGKERMEDIGLEDPIQSEEMGDGMMEGTSDKDEALRKGEGGGGGGDSGAESRGNSSDMEGAATATVVGQPQTQERKMPLFFVKPVNHIGNSIPSKERLTDKGDVPLDLSGIISVAMDWRNDPKQENNVLVESRTLDYAEDESVCGKSYEETEITLDQCLKLFTEPEKLAPGEAWYCPKCKQHREATKQMLLWRLPSTLIIQLKRFSFGNMLWRDKINKMVEYPVRGLDLSPYCHGSHGTPLIYDLYGVINHHGGILGGHYTSFGRLASTADWSKNEHDWRLFDDNHVTTVSEKNVVTRSAYLLFYRRRQPYTPYIWQAPADPEPEEEEPEVEPQREPQQEHKSVQETGDEPEEMDDKSSTCSSEMEVSERDPSDAAGVERPGKQFPHHDNRFSASSQPPAPLQTSCVDKRSRDGEDIGYTDMEDID</sequence>
<feature type="compositionally biased region" description="Basic and acidic residues" evidence="7">
    <location>
        <begin position="819"/>
        <end position="830"/>
    </location>
</feature>
<evidence type="ECO:0000256" key="4">
    <source>
        <dbReference type="ARBA" id="ARBA00022771"/>
    </source>
</evidence>
<dbReference type="Pfam" id="PF04969">
    <property type="entry name" value="CS"/>
    <property type="match status" value="2"/>
</dbReference>
<dbReference type="RefSeq" id="XP_030856226.1">
    <property type="nucleotide sequence ID" value="XM_031000366.1"/>
</dbReference>
<dbReference type="InterPro" id="IPR018200">
    <property type="entry name" value="USP_CS"/>
</dbReference>
<feature type="compositionally biased region" description="Acidic residues" evidence="7">
    <location>
        <begin position="1207"/>
        <end position="1217"/>
    </location>
</feature>
<dbReference type="InParanoid" id="A0A7M7PV33"/>
<dbReference type="SUPFAM" id="SSF49764">
    <property type="entry name" value="HSP20-like chaperones"/>
    <property type="match status" value="2"/>
</dbReference>
<dbReference type="PROSITE" id="PS51203">
    <property type="entry name" value="CS"/>
    <property type="match status" value="2"/>
</dbReference>
<dbReference type="InterPro" id="IPR007052">
    <property type="entry name" value="CS_dom"/>
</dbReference>
<dbReference type="EnsemblMetazoa" id="XM_031000365">
    <property type="protein sequence ID" value="XP_030856225"/>
    <property type="gene ID" value="LOC100891078"/>
</dbReference>
<dbReference type="PROSITE" id="PS50235">
    <property type="entry name" value="USP_3"/>
    <property type="match status" value="1"/>
</dbReference>
<dbReference type="Gene3D" id="2.60.40.790">
    <property type="match status" value="2"/>
</dbReference>
<feature type="domain" description="MYND-type" evidence="9">
    <location>
        <begin position="643"/>
        <end position="684"/>
    </location>
</feature>
<dbReference type="SUPFAM" id="SSF144232">
    <property type="entry name" value="HIT/MYND zinc finger-like"/>
    <property type="match status" value="1"/>
</dbReference>
<feature type="domain" description="USP" evidence="8">
    <location>
        <begin position="351"/>
        <end position="1099"/>
    </location>
</feature>
<dbReference type="OrthoDB" id="265776at2759"/>
<feature type="compositionally biased region" description="Basic and acidic residues" evidence="7">
    <location>
        <begin position="282"/>
        <end position="296"/>
    </location>
</feature>
<keyword evidence="5" id="KW-0862">Zinc</keyword>
<dbReference type="InterPro" id="IPR038765">
    <property type="entry name" value="Papain-like_cys_pep_sf"/>
</dbReference>
<feature type="compositionally biased region" description="Acidic residues" evidence="7">
    <location>
        <begin position="800"/>
        <end position="812"/>
    </location>
</feature>
<dbReference type="InterPro" id="IPR008978">
    <property type="entry name" value="HSP20-like_chaperone"/>
</dbReference>
<dbReference type="PROSITE" id="PS00972">
    <property type="entry name" value="USP_1"/>
    <property type="match status" value="1"/>
</dbReference>
<reference evidence="11" key="2">
    <citation type="submission" date="2021-01" db="UniProtKB">
        <authorList>
            <consortium name="EnsemblMetazoa"/>
        </authorList>
    </citation>
    <scope>IDENTIFICATION</scope>
</reference>
<dbReference type="AlphaFoldDB" id="A0A7M7PV33"/>
<dbReference type="OMA" id="RIWPQRV"/>
<evidence type="ECO:0000259" key="8">
    <source>
        <dbReference type="PROSITE" id="PS50235"/>
    </source>
</evidence>
<dbReference type="PANTHER" id="PTHR21646">
    <property type="entry name" value="UBIQUITIN CARBOXYL-TERMINAL HYDROLASE"/>
    <property type="match status" value="1"/>
</dbReference>
<keyword evidence="12" id="KW-1185">Reference proteome</keyword>
<feature type="compositionally biased region" description="Basic and acidic residues" evidence="7">
    <location>
        <begin position="249"/>
        <end position="260"/>
    </location>
</feature>
<reference evidence="12" key="1">
    <citation type="submission" date="2015-02" db="EMBL/GenBank/DDBJ databases">
        <title>Genome sequencing for Strongylocentrotus purpuratus.</title>
        <authorList>
            <person name="Murali S."/>
            <person name="Liu Y."/>
            <person name="Vee V."/>
            <person name="English A."/>
            <person name="Wang M."/>
            <person name="Skinner E."/>
            <person name="Han Y."/>
            <person name="Muzny D.M."/>
            <person name="Worley K.C."/>
            <person name="Gibbs R.A."/>
        </authorList>
    </citation>
    <scope>NUCLEOTIDE SEQUENCE</scope>
</reference>
<keyword evidence="4 6" id="KW-0863">Zinc-finger</keyword>
<evidence type="ECO:0000313" key="11">
    <source>
        <dbReference type="EnsemblMetazoa" id="XP_030856225"/>
    </source>
</evidence>
<dbReference type="GO" id="GO:0016579">
    <property type="term" value="P:protein deubiquitination"/>
    <property type="evidence" value="ECO:0007669"/>
    <property type="project" value="InterPro"/>
</dbReference>
<dbReference type="GO" id="GO:0031647">
    <property type="term" value="P:regulation of protein stability"/>
    <property type="evidence" value="ECO:0000318"/>
    <property type="project" value="GO_Central"/>
</dbReference>
<dbReference type="CDD" id="cd02674">
    <property type="entry name" value="Peptidase_C19R"/>
    <property type="match status" value="1"/>
</dbReference>
<feature type="compositionally biased region" description="Polar residues" evidence="7">
    <location>
        <begin position="1183"/>
        <end position="1197"/>
    </location>
</feature>
<dbReference type="EnsemblMetazoa" id="XM_031000366">
    <property type="protein sequence ID" value="XP_030856226"/>
    <property type="gene ID" value="LOC100891078"/>
</dbReference>
<evidence type="ECO:0000256" key="1">
    <source>
        <dbReference type="ARBA" id="ARBA00000707"/>
    </source>
</evidence>